<dbReference type="EMBL" id="BNJQ01000029">
    <property type="protein sequence ID" value="GHP10428.1"/>
    <property type="molecule type" value="Genomic_DNA"/>
</dbReference>
<evidence type="ECO:0000313" key="4">
    <source>
        <dbReference type="Proteomes" id="UP000660262"/>
    </source>
</evidence>
<evidence type="ECO:0000313" key="3">
    <source>
        <dbReference type="EMBL" id="GHP10428.1"/>
    </source>
</evidence>
<feature type="compositionally biased region" description="Polar residues" evidence="1">
    <location>
        <begin position="452"/>
        <end position="462"/>
    </location>
</feature>
<evidence type="ECO:0000256" key="2">
    <source>
        <dbReference type="SAM" id="SignalP"/>
    </source>
</evidence>
<dbReference type="AlphaFoldDB" id="A0A830HTX4"/>
<accession>A0A830HTX4</accession>
<protein>
    <submittedName>
        <fullName evidence="3">Uncharacterized protein</fullName>
    </submittedName>
</protein>
<dbReference type="Proteomes" id="UP000660262">
    <property type="component" value="Unassembled WGS sequence"/>
</dbReference>
<comment type="caution">
    <text evidence="3">The sequence shown here is derived from an EMBL/GenBank/DDBJ whole genome shotgun (WGS) entry which is preliminary data.</text>
</comment>
<feature type="compositionally biased region" description="Basic and acidic residues" evidence="1">
    <location>
        <begin position="393"/>
        <end position="403"/>
    </location>
</feature>
<feature type="signal peptide" evidence="2">
    <location>
        <begin position="1"/>
        <end position="23"/>
    </location>
</feature>
<evidence type="ECO:0000256" key="1">
    <source>
        <dbReference type="SAM" id="MobiDB-lite"/>
    </source>
</evidence>
<reference evidence="3" key="1">
    <citation type="submission" date="2020-10" db="EMBL/GenBank/DDBJ databases">
        <title>Unveiling of a novel bifunctional photoreceptor, Dualchrome1, isolated from a cosmopolitan green alga.</title>
        <authorList>
            <person name="Suzuki S."/>
            <person name="Kawachi M."/>
        </authorList>
    </citation>
    <scope>NUCLEOTIDE SEQUENCE</scope>
    <source>
        <strain evidence="3">NIES 2893</strain>
    </source>
</reference>
<feature type="compositionally biased region" description="Low complexity" evidence="1">
    <location>
        <begin position="194"/>
        <end position="228"/>
    </location>
</feature>
<feature type="region of interest" description="Disordered" evidence="1">
    <location>
        <begin position="55"/>
        <end position="74"/>
    </location>
</feature>
<name>A0A830HTX4_9CHLO</name>
<feature type="region of interest" description="Disordered" evidence="1">
    <location>
        <begin position="194"/>
        <end position="233"/>
    </location>
</feature>
<sequence>MPLANSCLLICIREILTPTKTLSQNTNENENDATMTTTTTTTTTVATGMTTTTTTKAETETTTTTAASSATTTTPATVTTAAPVAPTTDVLQTTLRLEGVSIGAFPTDAFVAGVASVLGISQSSINVRAVSVASSAGRRLLQSNSLEVSFDITTSSPAETSTLRQKLEAAVADGSLARSLLAQGLAVLVSFPSTSSTPATTSAPSTTPSGVTATTAGATPPTTSPGGAIKDNGKDEPVSMAAAIALAGGASLFLAGAGYAVYRVYNANATSSDVAANLRKGHAASPSSDGKVPVYARDYAGVGGYPGAHVEDSPVDSEYSDTLHGKGGRSSPNSPLAMGRGDPRLRKGAESPLPLPSHGAAAMLRMSAEQDLRASGHLEREEERYAREIRSYAYEPHRSDRQEMQAPPIPAGTRNPVDAPHLVNPTFVPEPDRMRFQHRNPARLDPLGQSGAGRSQSLNLRSSGDLPPLRDPSAMARGGPPPPRGGGLGGPARRLDL</sequence>
<proteinExistence type="predicted"/>
<keyword evidence="2" id="KW-0732">Signal</keyword>
<feature type="chain" id="PRO_5032343373" evidence="2">
    <location>
        <begin position="24"/>
        <end position="497"/>
    </location>
</feature>
<keyword evidence="4" id="KW-1185">Reference proteome</keyword>
<feature type="region of interest" description="Disordered" evidence="1">
    <location>
        <begin position="307"/>
        <end position="357"/>
    </location>
</feature>
<feature type="region of interest" description="Disordered" evidence="1">
    <location>
        <begin position="393"/>
        <end position="497"/>
    </location>
</feature>
<organism evidence="3 4">
    <name type="scientific">Pycnococcus provasolii</name>
    <dbReference type="NCBI Taxonomy" id="41880"/>
    <lineage>
        <taxon>Eukaryota</taxon>
        <taxon>Viridiplantae</taxon>
        <taxon>Chlorophyta</taxon>
        <taxon>Pseudoscourfieldiophyceae</taxon>
        <taxon>Pseudoscourfieldiales</taxon>
        <taxon>Pycnococcaceae</taxon>
        <taxon>Pycnococcus</taxon>
    </lineage>
</organism>
<gene>
    <name evidence="3" type="ORF">PPROV_000915900</name>
</gene>